<keyword evidence="1" id="KW-0472">Membrane</keyword>
<evidence type="ECO:0000313" key="2">
    <source>
        <dbReference type="EMBL" id="KFF14928.1"/>
    </source>
</evidence>
<dbReference type="RefSeq" id="WP_035624553.1">
    <property type="nucleotide sequence ID" value="NZ_JBEWQG010000027.1"/>
</dbReference>
<protein>
    <submittedName>
        <fullName evidence="2">Membrane protein</fullName>
    </submittedName>
</protein>
<dbReference type="STRING" id="991.IW20_16655"/>
<accession>A0A086AE14</accession>
<evidence type="ECO:0000313" key="5">
    <source>
        <dbReference type="Proteomes" id="UP000198424"/>
    </source>
</evidence>
<dbReference type="AlphaFoldDB" id="A0A086AE14"/>
<organism evidence="2 4">
    <name type="scientific">Flavobacterium hydatis</name>
    <name type="common">Cytophaga aquatilis</name>
    <dbReference type="NCBI Taxonomy" id="991"/>
    <lineage>
        <taxon>Bacteria</taxon>
        <taxon>Pseudomonadati</taxon>
        <taxon>Bacteroidota</taxon>
        <taxon>Flavobacteriia</taxon>
        <taxon>Flavobacteriales</taxon>
        <taxon>Flavobacteriaceae</taxon>
        <taxon>Flavobacterium</taxon>
    </lineage>
</organism>
<feature type="transmembrane region" description="Helical" evidence="1">
    <location>
        <begin position="7"/>
        <end position="25"/>
    </location>
</feature>
<dbReference type="eggNOG" id="ENOG5033AVW">
    <property type="taxonomic scope" value="Bacteria"/>
</dbReference>
<dbReference type="EMBL" id="MUGY01000020">
    <property type="protein sequence ID" value="OXA92615.1"/>
    <property type="molecule type" value="Genomic_DNA"/>
</dbReference>
<keyword evidence="1" id="KW-1133">Transmembrane helix</keyword>
<dbReference type="Proteomes" id="UP000198424">
    <property type="component" value="Unassembled WGS sequence"/>
</dbReference>
<evidence type="ECO:0000256" key="1">
    <source>
        <dbReference type="SAM" id="Phobius"/>
    </source>
</evidence>
<keyword evidence="1" id="KW-0812">Transmembrane</keyword>
<keyword evidence="5" id="KW-1185">Reference proteome</keyword>
<reference evidence="3 5" key="2">
    <citation type="submission" date="2016-11" db="EMBL/GenBank/DDBJ databases">
        <title>Whole genomes of Flavobacteriaceae.</title>
        <authorList>
            <person name="Stine C."/>
            <person name="Li C."/>
            <person name="Tadesse D."/>
        </authorList>
    </citation>
    <scope>NUCLEOTIDE SEQUENCE [LARGE SCALE GENOMIC DNA]</scope>
    <source>
        <strain evidence="3 5">ATCC 29551</strain>
    </source>
</reference>
<dbReference type="EMBL" id="JPRM01000026">
    <property type="protein sequence ID" value="KFF14928.1"/>
    <property type="molecule type" value="Genomic_DNA"/>
</dbReference>
<evidence type="ECO:0000313" key="3">
    <source>
        <dbReference type="EMBL" id="OXA92615.1"/>
    </source>
</evidence>
<feature type="transmembrane region" description="Helical" evidence="1">
    <location>
        <begin position="40"/>
        <end position="60"/>
    </location>
</feature>
<name>A0A086AE14_FLAHY</name>
<reference evidence="2 4" key="1">
    <citation type="submission" date="2014-07" db="EMBL/GenBank/DDBJ databases">
        <title>Genome of Flavobacterium hydatis DSM 2063.</title>
        <authorList>
            <person name="Pipes S.E."/>
            <person name="Stropko S.J."/>
            <person name="Newman J.D."/>
        </authorList>
    </citation>
    <scope>NUCLEOTIDE SEQUENCE [LARGE SCALE GENOMIC DNA]</scope>
    <source>
        <strain evidence="2 4">DSM 2063</strain>
    </source>
</reference>
<gene>
    <name evidence="3" type="ORF">B0A62_14995</name>
    <name evidence="2" type="ORF">IW20_16655</name>
</gene>
<sequence>MFSQGQLIFALCFFIAFVIAMIFAYRKDVGLHKIFYKGNYKVLLVFIAFIIILFLIKIFFKR</sequence>
<dbReference type="Proteomes" id="UP000028712">
    <property type="component" value="Unassembled WGS sequence"/>
</dbReference>
<proteinExistence type="predicted"/>
<comment type="caution">
    <text evidence="2">The sequence shown here is derived from an EMBL/GenBank/DDBJ whole genome shotgun (WGS) entry which is preliminary data.</text>
</comment>
<evidence type="ECO:0000313" key="4">
    <source>
        <dbReference type="Proteomes" id="UP000028712"/>
    </source>
</evidence>